<dbReference type="PROSITE" id="PS50096">
    <property type="entry name" value="IQ"/>
    <property type="match status" value="5"/>
</dbReference>
<feature type="compositionally biased region" description="Polar residues" evidence="17">
    <location>
        <begin position="1117"/>
        <end position="1137"/>
    </location>
</feature>
<feature type="coiled-coil region" evidence="16">
    <location>
        <begin position="1162"/>
        <end position="1279"/>
    </location>
</feature>
<dbReference type="Gene3D" id="6.20.240.20">
    <property type="match status" value="1"/>
</dbReference>
<dbReference type="GeneTree" id="ENSGT00940000155402"/>
<evidence type="ECO:0000256" key="1">
    <source>
        <dbReference type="ARBA" id="ARBA00004496"/>
    </source>
</evidence>
<feature type="domain" description="Dilute" evidence="18">
    <location>
        <begin position="1494"/>
        <end position="1786"/>
    </location>
</feature>
<dbReference type="PANTHER" id="PTHR13140:SF356">
    <property type="entry name" value="UNCONVENTIONAL MYOSIN-VB"/>
    <property type="match status" value="1"/>
</dbReference>
<keyword evidence="11 15" id="KW-0505">Motor protein</keyword>
<dbReference type="InterPro" id="IPR036103">
    <property type="entry name" value="MYSc_Myo5"/>
</dbReference>
<keyword evidence="4" id="KW-0597">Phosphoprotein</keyword>
<dbReference type="GO" id="GO:0016020">
    <property type="term" value="C:membrane"/>
    <property type="evidence" value="ECO:0007669"/>
    <property type="project" value="TreeGrafter"/>
</dbReference>
<protein>
    <recommendedName>
        <fullName evidence="14">Unconventional myosin-Vb</fullName>
    </recommendedName>
</protein>
<feature type="domain" description="Myosin motor" evidence="19">
    <location>
        <begin position="84"/>
        <end position="775"/>
    </location>
</feature>
<evidence type="ECO:0000313" key="21">
    <source>
        <dbReference type="Ensembl" id="ENSABRP00000024852.1"/>
    </source>
</evidence>
<evidence type="ECO:0000256" key="5">
    <source>
        <dbReference type="ARBA" id="ARBA00022737"/>
    </source>
</evidence>
<reference evidence="21" key="1">
    <citation type="submission" date="2025-08" db="UniProtKB">
        <authorList>
            <consortium name="Ensembl"/>
        </authorList>
    </citation>
    <scope>IDENTIFICATION</scope>
</reference>
<evidence type="ECO:0000256" key="17">
    <source>
        <dbReference type="SAM" id="MobiDB-lite"/>
    </source>
</evidence>
<dbReference type="GO" id="GO:0000146">
    <property type="term" value="F:microfilament motor activity"/>
    <property type="evidence" value="ECO:0007669"/>
    <property type="project" value="TreeGrafter"/>
</dbReference>
<feature type="region of interest" description="Disordered" evidence="17">
    <location>
        <begin position="1"/>
        <end position="20"/>
    </location>
</feature>
<comment type="similarity">
    <text evidence="2 15">Belongs to the TRAFAC class myosin-kinesin ATPase superfamily. Myosin family.</text>
</comment>
<evidence type="ECO:0000256" key="16">
    <source>
        <dbReference type="SAM" id="Coils"/>
    </source>
</evidence>
<dbReference type="GO" id="GO:0098685">
    <property type="term" value="C:Schaffer collateral - CA1 synapse"/>
    <property type="evidence" value="ECO:0007669"/>
    <property type="project" value="UniProtKB-ARBA"/>
</dbReference>
<evidence type="ECO:0000256" key="6">
    <source>
        <dbReference type="ARBA" id="ARBA00022741"/>
    </source>
</evidence>
<dbReference type="GO" id="GO:0051015">
    <property type="term" value="F:actin filament binding"/>
    <property type="evidence" value="ECO:0007669"/>
    <property type="project" value="TreeGrafter"/>
</dbReference>
<dbReference type="InterPro" id="IPR004009">
    <property type="entry name" value="SH3_Myosin"/>
</dbReference>
<dbReference type="Gene3D" id="3.40.850.10">
    <property type="entry name" value="Kinesin motor domain"/>
    <property type="match status" value="1"/>
</dbReference>
<keyword evidence="10 15" id="KW-0518">Myosin</keyword>
<dbReference type="Ensembl" id="ENSABRT00000034839.1">
    <property type="protein sequence ID" value="ENSABRP00000024852.1"/>
    <property type="gene ID" value="ENSABRG00000018754.1"/>
</dbReference>
<dbReference type="FunFam" id="1.20.5.190:FF:000006">
    <property type="entry name" value="Myosin VA"/>
    <property type="match status" value="1"/>
</dbReference>
<keyword evidence="7 15" id="KW-0067">ATP-binding</keyword>
<accession>A0A8B9IC79</accession>
<dbReference type="FunFam" id="3.30.70.1590:FF:000003">
    <property type="entry name" value="Myosin-Va isoform 1"/>
    <property type="match status" value="1"/>
</dbReference>
<dbReference type="GO" id="GO:0005737">
    <property type="term" value="C:cytoplasm"/>
    <property type="evidence" value="ECO:0007669"/>
    <property type="project" value="UniProtKB-SubCell"/>
</dbReference>
<proteinExistence type="inferred from homology"/>
<dbReference type="GO" id="GO:0016459">
    <property type="term" value="C:myosin complex"/>
    <property type="evidence" value="ECO:0007669"/>
    <property type="project" value="UniProtKB-KW"/>
</dbReference>
<keyword evidence="5" id="KW-0677">Repeat</keyword>
<dbReference type="SMART" id="SM01132">
    <property type="entry name" value="DIL"/>
    <property type="match status" value="1"/>
</dbReference>
<feature type="coiled-coil region" evidence="16">
    <location>
        <begin position="1306"/>
        <end position="1406"/>
    </location>
</feature>
<dbReference type="InterPro" id="IPR000048">
    <property type="entry name" value="IQ_motif_EF-hand-BS"/>
</dbReference>
<dbReference type="PROSITE" id="PS51456">
    <property type="entry name" value="MYOSIN_MOTOR"/>
    <property type="match status" value="1"/>
</dbReference>
<dbReference type="FunFam" id="1.20.58.530:FF:000002">
    <property type="entry name" value="Class V myosin"/>
    <property type="match status" value="1"/>
</dbReference>
<evidence type="ECO:0000256" key="15">
    <source>
        <dbReference type="PROSITE-ProRule" id="PRU00782"/>
    </source>
</evidence>
<keyword evidence="9 16" id="KW-0175">Coiled coil</keyword>
<evidence type="ECO:0000256" key="14">
    <source>
        <dbReference type="ARBA" id="ARBA00068038"/>
    </source>
</evidence>
<keyword evidence="3" id="KW-0963">Cytoplasm</keyword>
<evidence type="ECO:0000256" key="7">
    <source>
        <dbReference type="ARBA" id="ARBA00022840"/>
    </source>
</evidence>
<gene>
    <name evidence="21" type="primary">MYO5B</name>
</gene>
<dbReference type="GO" id="GO:0005516">
    <property type="term" value="F:calmodulin binding"/>
    <property type="evidence" value="ECO:0007669"/>
    <property type="project" value="UniProtKB-KW"/>
</dbReference>
<dbReference type="GO" id="GO:0007015">
    <property type="term" value="P:actin filament organization"/>
    <property type="evidence" value="ECO:0007669"/>
    <property type="project" value="TreeGrafter"/>
</dbReference>
<dbReference type="FunFam" id="1.20.120.720:FF:000016">
    <property type="entry name" value="Myosin VB"/>
    <property type="match status" value="1"/>
</dbReference>
<dbReference type="CDD" id="cd01380">
    <property type="entry name" value="MYSc_Myo5"/>
    <property type="match status" value="1"/>
</dbReference>
<sequence>MASLGTPRSPGVAQAGGGHDLSWPRGYTRVWIPDPDEVWKSAEIIKDYKEGDKSLQLKLEDETLYEFDLQGNELPFLRNPDILVGENDLTALSYLHEPAVLHNLKVRFLESNHIYTYCGIVLVAINPYEQLPIYEQDVIYAYSGQNMGDMDPHIFAVAEEAYKQMARDEKNQSIIVSGESGAGKTVSAKYAMRFFATVGGSASETNIEAKVLASSPIMEAIGNAKTTRNDNSSRFGKYIQIGFDKRYHIIGANMRTYLLEKSRVVFQAEDERNYHIFYQLCASASLPEFKDLGLTCAEDFFYTSQGGGTSIDGVDDADDFEKTRHAFTLLGVKESHQMAIFRIIAAILHLGNLEIQSERDGDACSVSSEDEHLNHFCSLLGVEQGQMQHWLCHRKLVTTAETYVKSMSVQQVVNARNALAKHIYAQLFGWIVQHINKALHTTVKQHSFIGVLDIYGFETFEVNSFEQFCINYANEKLQQQFNSHVFKLEQEEYMKEGIPWTLIDFYDNQPCIDLIEAKLGILDLLDEECKVPKGTDQNWAQKLYDRHGGSQHFQKPRMSNISFIVLHFADKVEYQCEGFLEKNRDTVYEEQINILKASKYQMVADLFQDEKDAASATSLGKGTSKINVRSARPVIKAANKEHKKTVGHQFRNSLHLLMETLNATTPHYVRCIKPNDEKLPFKFDAKRAVQQLRACGVLETIRISAAGFPSRWTYHDFFNRYRVLMKKRDLSKNDKKQICQTLLEDLIKDPDKFQFGRTKIFFRAGQVAYLEKLRADKFRAATIMIQKTVRGWLQRIKYQRLRRAAIVIQRYTRGHLARRLAEHLRRTRAAITLQKQYRMLRIHRAFQRVRKATITIQAFARGMFVRRIYRQVLAEHKATILQKYARGWLARTRFRRIRGATIVLQCYYRRRKARQQLKALKIEARSAQHLKKLNIGMENKVVQLQRKIDEQNKEYKLLNEQLSTLTSAHSSEVEKLKKELEQYQQSQQGDGNQLVSLREEMEHLRLELEKAHGERKVVEDSYVKEKDLLRKVRRISDLEEENALLKQEKEELNSRILCQSEGKKKAEENIQMKKELEEERSRYQNLIKEYSRLEQRYDNLRDEMTIIKQAPGHRRNPSNQSSLESDSNYPSISTSEIGDTEDVMQQVEEAGMDKAAMDMSLFLKLQKRVRELEQERKKLQTQLEKKEQESKKVIKTETEMASDHEDFAYNSLKRQELESENKKLKNELNELRKAIADRATQNNSSHDVQDSYNLLLNQLKSANEELEVRKEEVLILRSQIMKAAQQKDKTEDWGYLNEDGELGLAYQGLKQVARLLEAQLQDQRREHEEEVEALQNQVDAMKEELEKQQQAFLQTLQLSPEAQVEFGLQQEITRLTNENLDLKELLEKLEKNEKKLKKQLKIYMKKVQDFEGDLERRHHERNRQVAVQRKEKDFQGMLEYYKEDEPLLIRNLITDLKPQAVSATVPCLPAYILYMCIRHADYINDDQKVHSLLTSTINGIKKVLKRHNDDFEMTSFWLANTCRLLHCLKQYSGDGWNNKTRCLNLLPQGFMTQNTPKQNEHCLKNFDLTEYRQVLSHLSIQIYQQLIKVAEGILQPMIVSGVLEYESIQGLSGVKPMGYRNRSSSMEDGDNSYSLEAIVRQLNTFHTTMCEHGLDPEIIQQVFKQLFYMINAVALNNLLLRKDVCSWSTGMQLRFNISQLEEWLRGKNLQQSGAPQTLEPLIQAAQLLQLKKKTSEDAEAICSLCTALTTQQIVKILNLYTPVNEFEERVTVAFIRDIQVNQKATKWKRQ</sequence>
<dbReference type="SUPFAM" id="SSF52540">
    <property type="entry name" value="P-loop containing nucleoside triphosphate hydrolases"/>
    <property type="match status" value="2"/>
</dbReference>
<evidence type="ECO:0000256" key="8">
    <source>
        <dbReference type="ARBA" id="ARBA00022860"/>
    </source>
</evidence>
<comment type="subcellular location">
    <subcellularLocation>
        <location evidence="1">Cytoplasm</location>
    </subcellularLocation>
</comment>
<name>A0A8B9IC79_9AVES</name>
<dbReference type="Pfam" id="PF00063">
    <property type="entry name" value="Myosin_head"/>
    <property type="match status" value="1"/>
</dbReference>
<dbReference type="PROSITE" id="PS51126">
    <property type="entry name" value="DILUTE"/>
    <property type="match status" value="1"/>
</dbReference>
<dbReference type="InterPro" id="IPR027417">
    <property type="entry name" value="P-loop_NTPase"/>
</dbReference>
<dbReference type="InterPro" id="IPR036961">
    <property type="entry name" value="Kinesin_motor_dom_sf"/>
</dbReference>
<dbReference type="Gene3D" id="1.20.5.190">
    <property type="match status" value="3"/>
</dbReference>
<keyword evidence="8" id="KW-0112">Calmodulin-binding</keyword>
<evidence type="ECO:0000256" key="9">
    <source>
        <dbReference type="ARBA" id="ARBA00023054"/>
    </source>
</evidence>
<evidence type="ECO:0000256" key="2">
    <source>
        <dbReference type="ARBA" id="ARBA00008314"/>
    </source>
</evidence>
<dbReference type="InterPro" id="IPR001609">
    <property type="entry name" value="Myosin_head_motor_dom-like"/>
</dbReference>
<dbReference type="PANTHER" id="PTHR13140">
    <property type="entry name" value="MYOSIN"/>
    <property type="match status" value="1"/>
</dbReference>
<evidence type="ECO:0000313" key="22">
    <source>
        <dbReference type="Proteomes" id="UP000694426"/>
    </source>
</evidence>
<dbReference type="SMART" id="SM00242">
    <property type="entry name" value="MYSc"/>
    <property type="match status" value="1"/>
</dbReference>
<evidence type="ECO:0000259" key="18">
    <source>
        <dbReference type="PROSITE" id="PS51126"/>
    </source>
</evidence>
<evidence type="ECO:0000256" key="4">
    <source>
        <dbReference type="ARBA" id="ARBA00022553"/>
    </source>
</evidence>
<dbReference type="SMART" id="SM00015">
    <property type="entry name" value="IQ"/>
    <property type="match status" value="6"/>
</dbReference>
<organism evidence="21 22">
    <name type="scientific">Anser brachyrhynchus</name>
    <name type="common">Pink-footed goose</name>
    <dbReference type="NCBI Taxonomy" id="132585"/>
    <lineage>
        <taxon>Eukaryota</taxon>
        <taxon>Metazoa</taxon>
        <taxon>Chordata</taxon>
        <taxon>Craniata</taxon>
        <taxon>Vertebrata</taxon>
        <taxon>Euteleostomi</taxon>
        <taxon>Archelosauria</taxon>
        <taxon>Archosauria</taxon>
        <taxon>Dinosauria</taxon>
        <taxon>Saurischia</taxon>
        <taxon>Theropoda</taxon>
        <taxon>Coelurosauria</taxon>
        <taxon>Aves</taxon>
        <taxon>Neognathae</taxon>
        <taxon>Galloanserae</taxon>
        <taxon>Anseriformes</taxon>
        <taxon>Anatidae</taxon>
        <taxon>Anserinae</taxon>
        <taxon>Anser</taxon>
    </lineage>
</organism>
<dbReference type="PROSITE" id="PS51844">
    <property type="entry name" value="SH3_LIKE"/>
    <property type="match status" value="1"/>
</dbReference>
<evidence type="ECO:0000256" key="11">
    <source>
        <dbReference type="ARBA" id="ARBA00023175"/>
    </source>
</evidence>
<dbReference type="Pfam" id="PF00612">
    <property type="entry name" value="IQ"/>
    <property type="match status" value="4"/>
</dbReference>
<evidence type="ECO:0000256" key="3">
    <source>
        <dbReference type="ARBA" id="ARBA00022490"/>
    </source>
</evidence>
<dbReference type="Gene3D" id="1.20.58.530">
    <property type="match status" value="1"/>
</dbReference>
<feature type="domain" description="Myosin N-terminal SH3-like" evidence="20">
    <location>
        <begin position="25"/>
        <end position="75"/>
    </location>
</feature>
<keyword evidence="12 15" id="KW-0009">Actin-binding</keyword>
<dbReference type="PRINTS" id="PR00193">
    <property type="entry name" value="MYOSINHEAVY"/>
</dbReference>
<evidence type="ECO:0000259" key="20">
    <source>
        <dbReference type="PROSITE" id="PS51844"/>
    </source>
</evidence>
<feature type="region of interest" description="Disordered" evidence="17">
    <location>
        <begin position="1108"/>
        <end position="1140"/>
    </location>
</feature>
<comment type="function">
    <text evidence="13">May be involved in vesicular trafficking via its association with the CART complex. The CART complex is necessary for efficient transferrin receptor recycling but not for EGFR degradation. Required in a complex with RAB11A and RAB11FIP2 for the transport of NPC1L1 to the plasma membrane. Together with RAB11A participates in CFTR trafficking to the plasma membrane and TF (transferrin) recycling in nonpolarized cells. Together with RAB11A and RAB8A participates in epithelial cell polarization. Together with RAB25 regulates transcytosis. Required for proper localization of bile salt export pump ABCB11 at the apical/canalicular plasma membrane of hepatocytes.</text>
</comment>
<dbReference type="InterPro" id="IPR002710">
    <property type="entry name" value="Dilute_dom"/>
</dbReference>
<dbReference type="Gene3D" id="1.20.120.720">
    <property type="entry name" value="Myosin VI head, motor domain, U50 subdomain"/>
    <property type="match status" value="1"/>
</dbReference>
<evidence type="ECO:0000259" key="19">
    <source>
        <dbReference type="PROSITE" id="PS51456"/>
    </source>
</evidence>
<dbReference type="InterPro" id="IPR058662">
    <property type="entry name" value="Myo5a/b_dom"/>
</dbReference>
<evidence type="ECO:0000256" key="12">
    <source>
        <dbReference type="ARBA" id="ARBA00023203"/>
    </source>
</evidence>
<reference evidence="21" key="2">
    <citation type="submission" date="2025-09" db="UniProtKB">
        <authorList>
            <consortium name="Ensembl"/>
        </authorList>
    </citation>
    <scope>IDENTIFICATION</scope>
</reference>
<keyword evidence="6 15" id="KW-0547">Nucleotide-binding</keyword>
<dbReference type="FunFam" id="1.10.10.820:FF:000001">
    <property type="entry name" value="Myosin heavy chain"/>
    <property type="match status" value="1"/>
</dbReference>
<dbReference type="GO" id="GO:0005524">
    <property type="term" value="F:ATP binding"/>
    <property type="evidence" value="ECO:0007669"/>
    <property type="project" value="UniProtKB-UniRule"/>
</dbReference>
<dbReference type="CDD" id="cd23767">
    <property type="entry name" value="IQCD"/>
    <property type="match status" value="1"/>
</dbReference>
<keyword evidence="22" id="KW-1185">Reference proteome</keyword>
<evidence type="ECO:0000256" key="13">
    <source>
        <dbReference type="ARBA" id="ARBA00058661"/>
    </source>
</evidence>
<dbReference type="Proteomes" id="UP000694426">
    <property type="component" value="Unplaced"/>
</dbReference>
<feature type="region of interest" description="Actin-binding" evidence="15">
    <location>
        <begin position="654"/>
        <end position="676"/>
    </location>
</feature>
<dbReference type="Gene3D" id="1.10.10.820">
    <property type="match status" value="1"/>
</dbReference>
<dbReference type="Pfam" id="PF25966">
    <property type="entry name" value="Myo5a"/>
    <property type="match status" value="1"/>
</dbReference>
<dbReference type="FunFam" id="1.20.5.190:FF:000001">
    <property type="entry name" value="unconventional myosin-Va"/>
    <property type="match status" value="1"/>
</dbReference>
<dbReference type="Pfam" id="PF01843">
    <property type="entry name" value="DIL"/>
    <property type="match status" value="1"/>
</dbReference>
<evidence type="ECO:0000256" key="10">
    <source>
        <dbReference type="ARBA" id="ARBA00023123"/>
    </source>
</evidence>
<feature type="binding site" evidence="15">
    <location>
        <begin position="178"/>
        <end position="185"/>
    </location>
    <ligand>
        <name>ATP</name>
        <dbReference type="ChEBI" id="CHEBI:30616"/>
    </ligand>
</feature>